<reference evidence="1" key="2">
    <citation type="submission" date="2020-09" db="EMBL/GenBank/DDBJ databases">
        <authorList>
            <person name="Sun Q."/>
            <person name="Ohkuma M."/>
        </authorList>
    </citation>
    <scope>NUCLEOTIDE SEQUENCE</scope>
    <source>
        <strain evidence="1">JCM 19831</strain>
    </source>
</reference>
<evidence type="ECO:0000313" key="2">
    <source>
        <dbReference type="Proteomes" id="UP000642070"/>
    </source>
</evidence>
<proteinExistence type="predicted"/>
<accession>A0A917TMP5</accession>
<gene>
    <name evidence="1" type="ORF">GCM10007977_033300</name>
</gene>
<dbReference type="AlphaFoldDB" id="A0A917TMP5"/>
<keyword evidence="2" id="KW-1185">Reference proteome</keyword>
<reference evidence="1" key="1">
    <citation type="journal article" date="2014" name="Int. J. Syst. Evol. Microbiol.">
        <title>Complete genome sequence of Corynebacterium casei LMG S-19264T (=DSM 44701T), isolated from a smear-ripened cheese.</title>
        <authorList>
            <consortium name="US DOE Joint Genome Institute (JGI-PGF)"/>
            <person name="Walter F."/>
            <person name="Albersmeier A."/>
            <person name="Kalinowski J."/>
            <person name="Ruckert C."/>
        </authorList>
    </citation>
    <scope>NUCLEOTIDE SEQUENCE</scope>
    <source>
        <strain evidence="1">JCM 19831</strain>
    </source>
</reference>
<dbReference type="Proteomes" id="UP000642070">
    <property type="component" value="Unassembled WGS sequence"/>
</dbReference>
<sequence>MALTAIAVPQPAHAATCTTNPRISGSFIQPVTVNGGSAWSMLDEVEVRKS</sequence>
<protein>
    <submittedName>
        <fullName evidence="1">Uncharacterized protein</fullName>
    </submittedName>
</protein>
<evidence type="ECO:0000313" key="1">
    <source>
        <dbReference type="EMBL" id="GGM29344.1"/>
    </source>
</evidence>
<dbReference type="RefSeq" id="WP_190250740.1">
    <property type="nucleotide sequence ID" value="NZ_BMPI01000014.1"/>
</dbReference>
<name>A0A917TMP5_9ACTN</name>
<dbReference type="EMBL" id="BMPI01000014">
    <property type="protein sequence ID" value="GGM29344.1"/>
    <property type="molecule type" value="Genomic_DNA"/>
</dbReference>
<organism evidence="1 2">
    <name type="scientific">Dactylosporangium sucinum</name>
    <dbReference type="NCBI Taxonomy" id="1424081"/>
    <lineage>
        <taxon>Bacteria</taxon>
        <taxon>Bacillati</taxon>
        <taxon>Actinomycetota</taxon>
        <taxon>Actinomycetes</taxon>
        <taxon>Micromonosporales</taxon>
        <taxon>Micromonosporaceae</taxon>
        <taxon>Dactylosporangium</taxon>
    </lineage>
</organism>
<comment type="caution">
    <text evidence="1">The sequence shown here is derived from an EMBL/GenBank/DDBJ whole genome shotgun (WGS) entry which is preliminary data.</text>
</comment>